<evidence type="ECO:0000256" key="1">
    <source>
        <dbReference type="SAM" id="MobiDB-lite"/>
    </source>
</evidence>
<feature type="region of interest" description="Disordered" evidence="1">
    <location>
        <begin position="195"/>
        <end position="215"/>
    </location>
</feature>
<feature type="compositionally biased region" description="Polar residues" evidence="1">
    <location>
        <begin position="199"/>
        <end position="211"/>
    </location>
</feature>
<dbReference type="AlphaFoldDB" id="A0A5D3DQR6"/>
<reference evidence="2 3" key="1">
    <citation type="submission" date="2019-08" db="EMBL/GenBank/DDBJ databases">
        <title>Draft genome sequences of two oriental melons (Cucumis melo L. var makuwa).</title>
        <authorList>
            <person name="Kwon S.-Y."/>
        </authorList>
    </citation>
    <scope>NUCLEOTIDE SEQUENCE [LARGE SCALE GENOMIC DNA]</scope>
    <source>
        <strain evidence="3">cv. Chang Bougi</strain>
        <tissue evidence="2">Leaf</tissue>
    </source>
</reference>
<accession>A0A5D3DQR6</accession>
<name>A0A5D3DQR6_CUCMM</name>
<organism evidence="2 3">
    <name type="scientific">Cucumis melo var. makuwa</name>
    <name type="common">Oriental melon</name>
    <dbReference type="NCBI Taxonomy" id="1194695"/>
    <lineage>
        <taxon>Eukaryota</taxon>
        <taxon>Viridiplantae</taxon>
        <taxon>Streptophyta</taxon>
        <taxon>Embryophyta</taxon>
        <taxon>Tracheophyta</taxon>
        <taxon>Spermatophyta</taxon>
        <taxon>Magnoliopsida</taxon>
        <taxon>eudicotyledons</taxon>
        <taxon>Gunneridae</taxon>
        <taxon>Pentapetalae</taxon>
        <taxon>rosids</taxon>
        <taxon>fabids</taxon>
        <taxon>Cucurbitales</taxon>
        <taxon>Cucurbitaceae</taxon>
        <taxon>Benincaseae</taxon>
        <taxon>Cucumis</taxon>
    </lineage>
</organism>
<dbReference type="EMBL" id="SSTD01003661">
    <property type="protein sequence ID" value="TYK25872.1"/>
    <property type="molecule type" value="Genomic_DNA"/>
</dbReference>
<comment type="caution">
    <text evidence="2">The sequence shown here is derived from an EMBL/GenBank/DDBJ whole genome shotgun (WGS) entry which is preliminary data.</text>
</comment>
<dbReference type="Proteomes" id="UP000321947">
    <property type="component" value="Unassembled WGS sequence"/>
</dbReference>
<evidence type="ECO:0000313" key="3">
    <source>
        <dbReference type="Proteomes" id="UP000321947"/>
    </source>
</evidence>
<sequence>MWSCFPMTLSRIGKRQFLKAAKAIINVDEGSLSIELVRDRIPFNISKFMKYPMENVSLNYHDSLKSIPMACDSLFGTHFENYTDEFKSFENLLYDEYVSCKNSCREYDHACVNEGNVANVSALTLRTDKVIDSPRLYPLRKEKVKDEKFLGIFMKVEINFPFLSAVQQIPKYTKFLKEHRTKKRRHSDKENIIDKVDSHPTSSSKPLNNVANAPFPFRLNPPRKDKVKDEELLNIFKEVEINLPLLIAVQQIPKYAKFLKEVCTNKRRHSNKENIIVCQNVYELIKKDMPKKSFGSRYVHPSLCDKE</sequence>
<protein>
    <submittedName>
        <fullName evidence="2">Uncharacterized protein</fullName>
    </submittedName>
</protein>
<evidence type="ECO:0000313" key="2">
    <source>
        <dbReference type="EMBL" id="TYK25872.1"/>
    </source>
</evidence>
<proteinExistence type="predicted"/>
<gene>
    <name evidence="2" type="ORF">E5676_scaffold436G00900</name>
</gene>